<protein>
    <recommendedName>
        <fullName evidence="3">BED-type domain-containing protein</fullName>
    </recommendedName>
</protein>
<organism evidence="1 2">
    <name type="scientific">Erythranthe guttata</name>
    <name type="common">Yellow monkey flower</name>
    <name type="synonym">Mimulus guttatus</name>
    <dbReference type="NCBI Taxonomy" id="4155"/>
    <lineage>
        <taxon>Eukaryota</taxon>
        <taxon>Viridiplantae</taxon>
        <taxon>Streptophyta</taxon>
        <taxon>Embryophyta</taxon>
        <taxon>Tracheophyta</taxon>
        <taxon>Spermatophyta</taxon>
        <taxon>Magnoliopsida</taxon>
        <taxon>eudicotyledons</taxon>
        <taxon>Gunneridae</taxon>
        <taxon>Pentapetalae</taxon>
        <taxon>asterids</taxon>
        <taxon>lamiids</taxon>
        <taxon>Lamiales</taxon>
        <taxon>Phrymaceae</taxon>
        <taxon>Erythranthe</taxon>
    </lineage>
</organism>
<evidence type="ECO:0000313" key="1">
    <source>
        <dbReference type="EMBL" id="EYU18233.1"/>
    </source>
</evidence>
<dbReference type="EMBL" id="KI632336">
    <property type="protein sequence ID" value="EYU18233.1"/>
    <property type="molecule type" value="Genomic_DNA"/>
</dbReference>
<name>A0A022PTT4_ERYGU</name>
<keyword evidence="2" id="KW-1185">Reference proteome</keyword>
<dbReference type="Proteomes" id="UP000030748">
    <property type="component" value="Unassembled WGS sequence"/>
</dbReference>
<dbReference type="AlphaFoldDB" id="A0A022PTT4"/>
<accession>A0A022PTT4</accession>
<gene>
    <name evidence="1" type="ORF">MIMGU_mgv11b021008mg</name>
</gene>
<proteinExistence type="predicted"/>
<reference evidence="1 2" key="1">
    <citation type="journal article" date="2013" name="Proc. Natl. Acad. Sci. U.S.A.">
        <title>Fine-scale variation in meiotic recombination in Mimulus inferred from population shotgun sequencing.</title>
        <authorList>
            <person name="Hellsten U."/>
            <person name="Wright K.M."/>
            <person name="Jenkins J."/>
            <person name="Shu S."/>
            <person name="Yuan Y."/>
            <person name="Wessler S.R."/>
            <person name="Schmutz J."/>
            <person name="Willis J.H."/>
            <person name="Rokhsar D.S."/>
        </authorList>
    </citation>
    <scope>NUCLEOTIDE SEQUENCE [LARGE SCALE GENOMIC DNA]</scope>
    <source>
        <strain evidence="2">cv. DUN x IM62</strain>
    </source>
</reference>
<sequence>MGPKPDIGWNFGDLVGENRKKIKCKFFQVVTAEGITRLKQHIAHKSEEVETCKKAPKEISVMLRKHLQESKTA</sequence>
<dbReference type="PANTHER" id="PTHR46951:SF2">
    <property type="entry name" value="BED-TYPE DOMAIN-CONTAINING PROTEIN"/>
    <property type="match status" value="1"/>
</dbReference>
<evidence type="ECO:0000313" key="2">
    <source>
        <dbReference type="Proteomes" id="UP000030748"/>
    </source>
</evidence>
<evidence type="ECO:0008006" key="3">
    <source>
        <dbReference type="Google" id="ProtNLM"/>
    </source>
</evidence>
<dbReference type="PANTHER" id="PTHR46951">
    <property type="entry name" value="BED-TYPE DOMAIN-CONTAINING PROTEIN"/>
    <property type="match status" value="1"/>
</dbReference>